<feature type="compositionally biased region" description="Acidic residues" evidence="1">
    <location>
        <begin position="183"/>
        <end position="198"/>
    </location>
</feature>
<feature type="non-terminal residue" evidence="2">
    <location>
        <position position="1"/>
    </location>
</feature>
<dbReference type="Proteomes" id="UP000681722">
    <property type="component" value="Unassembled WGS sequence"/>
</dbReference>
<name>A0A814RNW3_9BILA</name>
<feature type="region of interest" description="Disordered" evidence="1">
    <location>
        <begin position="77"/>
        <end position="145"/>
    </location>
</feature>
<evidence type="ECO:0000313" key="2">
    <source>
        <dbReference type="EMBL" id="CAF1135856.1"/>
    </source>
</evidence>
<dbReference type="AlphaFoldDB" id="A0A814RNW3"/>
<evidence type="ECO:0000313" key="4">
    <source>
        <dbReference type="Proteomes" id="UP000663829"/>
    </source>
</evidence>
<accession>A0A814RNW3</accession>
<evidence type="ECO:0000256" key="1">
    <source>
        <dbReference type="SAM" id="MobiDB-lite"/>
    </source>
</evidence>
<dbReference type="EMBL" id="CAJOBC010006455">
    <property type="protein sequence ID" value="CAF3899630.1"/>
    <property type="molecule type" value="Genomic_DNA"/>
</dbReference>
<reference evidence="2" key="1">
    <citation type="submission" date="2021-02" db="EMBL/GenBank/DDBJ databases">
        <authorList>
            <person name="Nowell W R."/>
        </authorList>
    </citation>
    <scope>NUCLEOTIDE SEQUENCE</scope>
</reference>
<organism evidence="2 4">
    <name type="scientific">Didymodactylos carnosus</name>
    <dbReference type="NCBI Taxonomy" id="1234261"/>
    <lineage>
        <taxon>Eukaryota</taxon>
        <taxon>Metazoa</taxon>
        <taxon>Spiralia</taxon>
        <taxon>Gnathifera</taxon>
        <taxon>Rotifera</taxon>
        <taxon>Eurotatoria</taxon>
        <taxon>Bdelloidea</taxon>
        <taxon>Philodinida</taxon>
        <taxon>Philodinidae</taxon>
        <taxon>Didymodactylos</taxon>
    </lineage>
</organism>
<feature type="compositionally biased region" description="Basic and acidic residues" evidence="1">
    <location>
        <begin position="101"/>
        <end position="110"/>
    </location>
</feature>
<dbReference type="OrthoDB" id="10049726at2759"/>
<evidence type="ECO:0000313" key="3">
    <source>
        <dbReference type="EMBL" id="CAF3899630.1"/>
    </source>
</evidence>
<gene>
    <name evidence="2" type="ORF">GPM918_LOCUS20433</name>
    <name evidence="3" type="ORF">SRO942_LOCUS20435</name>
</gene>
<feature type="compositionally biased region" description="Basic and acidic residues" evidence="1">
    <location>
        <begin position="135"/>
        <end position="145"/>
    </location>
</feature>
<protein>
    <submittedName>
        <fullName evidence="2">Uncharacterized protein</fullName>
    </submittedName>
</protein>
<proteinExistence type="predicted"/>
<dbReference type="Proteomes" id="UP000663829">
    <property type="component" value="Unassembled WGS sequence"/>
</dbReference>
<feature type="region of interest" description="Disordered" evidence="1">
    <location>
        <begin position="174"/>
        <end position="200"/>
    </location>
</feature>
<feature type="compositionally biased region" description="Acidic residues" evidence="1">
    <location>
        <begin position="121"/>
        <end position="132"/>
    </location>
</feature>
<comment type="caution">
    <text evidence="2">The sequence shown here is derived from an EMBL/GenBank/DDBJ whole genome shotgun (WGS) entry which is preliminary data.</text>
</comment>
<dbReference type="EMBL" id="CAJNOQ010006454">
    <property type="protein sequence ID" value="CAF1135856.1"/>
    <property type="molecule type" value="Genomic_DNA"/>
</dbReference>
<sequence>NFVKTVEKEAIKAEAVKWRNYPGVNRELHSKVLKFVQEDLQTGELSRHYPDKSHSSFQYRLQRDDEDNVQLRVTIPSEEGTLTQPKNGRKEAERQLTATVKVEKNVDKRKTSVATPKQQQAEDDEQPLDDLTNEGGDKGEDEKGKTLNFDQGVYFCGSCFIRYDDRKEEGQKLVAQEKHDEPMETDQEGGEEKEEEDQPLSLTDVLYTGSGHKHCAICRKTIEAGCVVMPKAARLDLLVLKRMYASHGVRCCKSHLINNRLLPQSEINMDTRQQRLAALPPAELVTLLDDGLSLIQEATQAPRLDFNDPGLVDKDYEAWTGWAKDPFDDMFNIAERSMRSSYESTR</sequence>
<keyword evidence="4" id="KW-1185">Reference proteome</keyword>